<feature type="domain" description="Transposase IS701-like DDE" evidence="1">
    <location>
        <begin position="11"/>
        <end position="257"/>
    </location>
</feature>
<evidence type="ECO:0000259" key="1">
    <source>
        <dbReference type="Pfam" id="PF13546"/>
    </source>
</evidence>
<dbReference type="InterPro" id="IPR038721">
    <property type="entry name" value="IS701-like_DDE_dom"/>
</dbReference>
<evidence type="ECO:0000313" key="2">
    <source>
        <dbReference type="EMBL" id="MEU6800699.1"/>
    </source>
</evidence>
<sequence length="361" mass="40999">MNELTDLISHRFSRAEPRRLVISYMEGLLSSELRKTAFALASRAREVGPDGMQRLLRTAKWDADAVRDDLRAYVLRNTGVPEVGQGDRDRPVLVTAQQTFVKKGRHSAGTAWQYSSEHGRMENCQIGLFLSYVSEQGTSVLDRELYLPREWLRDRSRGMSAVLPQRAQYASKARLNQQMIARVLDDAPHLPWVSVPERELWDEDLRLWLEERGVPYVLKLNPEDTAALLPRGMADDLLAPPPGGRAAGVNTLPWQTVRLRGPAAGRRAHWLLIHQPTAPSRRPQSYLCAGHSTTVTEFIRAVRAQATTQRCLAVLRREVGLDAYQVRTITGWYRHTTLSLLAHAFRSFSLDRRPVREPVRT</sequence>
<name>A0ABV3AU59_9ACTN</name>
<dbReference type="Pfam" id="PF13546">
    <property type="entry name" value="DDE_5"/>
    <property type="match status" value="1"/>
</dbReference>
<gene>
    <name evidence="2" type="ORF">ABZ931_06730</name>
</gene>
<proteinExistence type="predicted"/>
<organism evidence="2 3">
    <name type="scientific">Streptomyces neyagawaensis</name>
    <dbReference type="NCBI Taxonomy" id="42238"/>
    <lineage>
        <taxon>Bacteria</taxon>
        <taxon>Bacillati</taxon>
        <taxon>Actinomycetota</taxon>
        <taxon>Actinomycetes</taxon>
        <taxon>Kitasatosporales</taxon>
        <taxon>Streptomycetaceae</taxon>
        <taxon>Streptomyces</taxon>
    </lineage>
</organism>
<comment type="caution">
    <text evidence="2">The sequence shown here is derived from an EMBL/GenBank/DDBJ whole genome shotgun (WGS) entry which is preliminary data.</text>
</comment>
<protein>
    <submittedName>
        <fullName evidence="2">Transposase</fullName>
    </submittedName>
</protein>
<dbReference type="InterPro" id="IPR039365">
    <property type="entry name" value="IS701-like"/>
</dbReference>
<dbReference type="PANTHER" id="PTHR33627:SF1">
    <property type="entry name" value="TRANSPOSASE"/>
    <property type="match status" value="1"/>
</dbReference>
<keyword evidence="3" id="KW-1185">Reference proteome</keyword>
<accession>A0ABV3AU59</accession>
<reference evidence="2 3" key="1">
    <citation type="submission" date="2024-06" db="EMBL/GenBank/DDBJ databases">
        <title>The Natural Products Discovery Center: Release of the First 8490 Sequenced Strains for Exploring Actinobacteria Biosynthetic Diversity.</title>
        <authorList>
            <person name="Kalkreuter E."/>
            <person name="Kautsar S.A."/>
            <person name="Yang D."/>
            <person name="Bader C.D."/>
            <person name="Teijaro C.N."/>
            <person name="Fluegel L."/>
            <person name="Davis C.M."/>
            <person name="Simpson J.R."/>
            <person name="Lauterbach L."/>
            <person name="Steele A.D."/>
            <person name="Gui C."/>
            <person name="Meng S."/>
            <person name="Li G."/>
            <person name="Viehrig K."/>
            <person name="Ye F."/>
            <person name="Su P."/>
            <person name="Kiefer A.F."/>
            <person name="Nichols A."/>
            <person name="Cepeda A.J."/>
            <person name="Yan W."/>
            <person name="Fan B."/>
            <person name="Jiang Y."/>
            <person name="Adhikari A."/>
            <person name="Zheng C.-J."/>
            <person name="Schuster L."/>
            <person name="Cowan T.M."/>
            <person name="Smanski M.J."/>
            <person name="Chevrette M.G."/>
            <person name="De Carvalho L.P.S."/>
            <person name="Shen B."/>
        </authorList>
    </citation>
    <scope>NUCLEOTIDE SEQUENCE [LARGE SCALE GENOMIC DNA]</scope>
    <source>
        <strain evidence="2 3">NPDC046851</strain>
    </source>
</reference>
<dbReference type="Proteomes" id="UP001551189">
    <property type="component" value="Unassembled WGS sequence"/>
</dbReference>
<dbReference type="PANTHER" id="PTHR33627">
    <property type="entry name" value="TRANSPOSASE"/>
    <property type="match status" value="1"/>
</dbReference>
<dbReference type="EMBL" id="JBEYXT010000018">
    <property type="protein sequence ID" value="MEU6800699.1"/>
    <property type="molecule type" value="Genomic_DNA"/>
</dbReference>
<dbReference type="RefSeq" id="WP_359691725.1">
    <property type="nucleotide sequence ID" value="NZ_JBEYXT010000018.1"/>
</dbReference>
<evidence type="ECO:0000313" key="3">
    <source>
        <dbReference type="Proteomes" id="UP001551189"/>
    </source>
</evidence>